<evidence type="ECO:0000313" key="9">
    <source>
        <dbReference type="EMBL" id="KAG7310050.1"/>
    </source>
</evidence>
<keyword evidence="2" id="KW-0121">Carboxypeptidase</keyword>
<reference evidence="9 10" key="1">
    <citation type="submission" date="2021-06" db="EMBL/GenBank/DDBJ databases">
        <title>A haploid diamondback moth (Plutella xylostella L.) genome assembly resolves 31 chromosomes and identifies a diamide resistance mutation.</title>
        <authorList>
            <person name="Ward C.M."/>
            <person name="Perry K.D."/>
            <person name="Baker G."/>
            <person name="Powis K."/>
            <person name="Heckel D.G."/>
            <person name="Baxter S.W."/>
        </authorList>
    </citation>
    <scope>NUCLEOTIDE SEQUENCE [LARGE SCALE GENOMIC DNA]</scope>
    <source>
        <strain evidence="9 10">LV</strain>
        <tissue evidence="9">Single pupa</tissue>
    </source>
</reference>
<feature type="region of interest" description="Disordered" evidence="7">
    <location>
        <begin position="68"/>
        <end position="100"/>
    </location>
</feature>
<protein>
    <submittedName>
        <fullName evidence="9">Uncharacterized protein</fullName>
    </submittedName>
</protein>
<keyword evidence="3" id="KW-0645">Protease</keyword>
<feature type="region of interest" description="Disordered" evidence="7">
    <location>
        <begin position="273"/>
        <end position="306"/>
    </location>
</feature>
<sequence length="716" mass="81389">MDVRFIFGLMVVLAASNHQSASVSVKPTLCPTNKIAPHRRIANSGSQRTLGYFAELFNDNRLQNDAPSALQEQPQEDDPTDCGDIEDYDETDLSSITPQRKRAFTENAENRWFFNFGGPTRPPPSRPQRPEYIPNQPQYPPNTPQYPPNRPQGPYYPPNSDPNRPQRPEHPPNRPQRPEYPPNRPQRPEYPPNRPQRPEFPPNRPQRPDRPPHPPYGSGGIFGGNQHRPPPYQDQYPSENVKPVYEEGQEPAAVTSNYSPSVVGGSLGQIVGVSPARPTQAPDIWPTTYRPVRFDPGPNNNRDRPERRANALHDKGKNPYLEALNAHPWSSSQGYIQVRPGAYMFYWLYYADGKDKDANKKPLVIWIDGGVAASGVANFLEVGPLDGEFRPRNRSWAIGRNILFLDQPVGSGFSYVKDMNVKLYPQSDKEAAVDLLRAIKEFYKIFTEFRKTPAYIFGQSYGGKLVPRLGCYLAKAVSNDHIEMNFQGIGIGSGWVDPKESTLAKPYFLYNIGWIDMKTFYTTLRLAGEAAMQMDRRHYDRANLLDFNLLYNIVSQGADLHFGAPIAKLNDLKHKMNTYVKPTLEKLMGEKIQWDYVGLEVLHSMNKSFMVPSTKFVELLLNHTKLKIAVYNGNLDAVTPIAGTTNWLNSLKWCGTQGFLQARRRRLASDERALGFYKAHHQLSFWWIFDAGHFWPPVENPEAIDIFLDYLTTDSI</sequence>
<evidence type="ECO:0000256" key="7">
    <source>
        <dbReference type="SAM" id="MobiDB-lite"/>
    </source>
</evidence>
<feature type="compositionally biased region" description="Acidic residues" evidence="7">
    <location>
        <begin position="74"/>
        <end position="92"/>
    </location>
</feature>
<feature type="signal peptide" evidence="8">
    <location>
        <begin position="1"/>
        <end position="22"/>
    </location>
</feature>
<evidence type="ECO:0000256" key="3">
    <source>
        <dbReference type="ARBA" id="ARBA00022670"/>
    </source>
</evidence>
<dbReference type="InterPro" id="IPR001563">
    <property type="entry name" value="Peptidase_S10"/>
</dbReference>
<feature type="compositionally biased region" description="Pro residues" evidence="7">
    <location>
        <begin position="173"/>
        <end position="205"/>
    </location>
</feature>
<dbReference type="PRINTS" id="PR00724">
    <property type="entry name" value="CRBOXYPTASEC"/>
</dbReference>
<dbReference type="Pfam" id="PF00450">
    <property type="entry name" value="Peptidase_S10"/>
    <property type="match status" value="1"/>
</dbReference>
<feature type="chain" id="PRO_5046224644" evidence="8">
    <location>
        <begin position="23"/>
        <end position="716"/>
    </location>
</feature>
<dbReference type="PANTHER" id="PTHR11802">
    <property type="entry name" value="SERINE PROTEASE FAMILY S10 SERINE CARBOXYPEPTIDASE"/>
    <property type="match status" value="1"/>
</dbReference>
<feature type="region of interest" description="Disordered" evidence="7">
    <location>
        <begin position="112"/>
        <end position="239"/>
    </location>
</feature>
<proteinExistence type="inferred from homology"/>
<keyword evidence="6" id="KW-0325">Glycoprotein</keyword>
<name>A0ABQ7QYF0_PLUXY</name>
<gene>
    <name evidence="9" type="ORF">JYU34_004582</name>
</gene>
<evidence type="ECO:0000256" key="4">
    <source>
        <dbReference type="ARBA" id="ARBA00022729"/>
    </source>
</evidence>
<dbReference type="InterPro" id="IPR029058">
    <property type="entry name" value="AB_hydrolase_fold"/>
</dbReference>
<evidence type="ECO:0000256" key="1">
    <source>
        <dbReference type="ARBA" id="ARBA00009431"/>
    </source>
</evidence>
<organism evidence="9 10">
    <name type="scientific">Plutella xylostella</name>
    <name type="common">Diamondback moth</name>
    <name type="synonym">Plutella maculipennis</name>
    <dbReference type="NCBI Taxonomy" id="51655"/>
    <lineage>
        <taxon>Eukaryota</taxon>
        <taxon>Metazoa</taxon>
        <taxon>Ecdysozoa</taxon>
        <taxon>Arthropoda</taxon>
        <taxon>Hexapoda</taxon>
        <taxon>Insecta</taxon>
        <taxon>Pterygota</taxon>
        <taxon>Neoptera</taxon>
        <taxon>Endopterygota</taxon>
        <taxon>Lepidoptera</taxon>
        <taxon>Glossata</taxon>
        <taxon>Ditrysia</taxon>
        <taxon>Yponomeutoidea</taxon>
        <taxon>Plutellidae</taxon>
        <taxon>Plutella</taxon>
    </lineage>
</organism>
<evidence type="ECO:0000256" key="2">
    <source>
        <dbReference type="ARBA" id="ARBA00022645"/>
    </source>
</evidence>
<evidence type="ECO:0000313" key="10">
    <source>
        <dbReference type="Proteomes" id="UP000823941"/>
    </source>
</evidence>
<evidence type="ECO:0000256" key="8">
    <source>
        <dbReference type="SAM" id="SignalP"/>
    </source>
</evidence>
<keyword evidence="10" id="KW-1185">Reference proteome</keyword>
<dbReference type="EMBL" id="JAHIBW010000006">
    <property type="protein sequence ID" value="KAG7310050.1"/>
    <property type="molecule type" value="Genomic_DNA"/>
</dbReference>
<comment type="similarity">
    <text evidence="1">Belongs to the peptidase S10 family.</text>
</comment>
<keyword evidence="4 8" id="KW-0732">Signal</keyword>
<feature type="compositionally biased region" description="Pro residues" evidence="7">
    <location>
        <begin position="137"/>
        <end position="160"/>
    </location>
</feature>
<comment type="caution">
    <text evidence="9">The sequence shown here is derived from an EMBL/GenBank/DDBJ whole genome shotgun (WGS) entry which is preliminary data.</text>
</comment>
<accession>A0ABQ7QYF0</accession>
<dbReference type="SUPFAM" id="SSF53474">
    <property type="entry name" value="alpha/beta-Hydrolases"/>
    <property type="match status" value="1"/>
</dbReference>
<dbReference type="Proteomes" id="UP000823941">
    <property type="component" value="Chromosome 6"/>
</dbReference>
<dbReference type="Gene3D" id="3.40.50.1820">
    <property type="entry name" value="alpha/beta hydrolase"/>
    <property type="match status" value="1"/>
</dbReference>
<dbReference type="PANTHER" id="PTHR11802:SF3">
    <property type="entry name" value="RETINOID-INDUCIBLE SERINE CARBOXYPEPTIDASE"/>
    <property type="match status" value="1"/>
</dbReference>
<evidence type="ECO:0000256" key="5">
    <source>
        <dbReference type="ARBA" id="ARBA00022801"/>
    </source>
</evidence>
<evidence type="ECO:0000256" key="6">
    <source>
        <dbReference type="ARBA" id="ARBA00023180"/>
    </source>
</evidence>
<keyword evidence="5" id="KW-0378">Hydrolase</keyword>